<evidence type="ECO:0000313" key="11">
    <source>
        <dbReference type="Proteomes" id="UP001058003"/>
    </source>
</evidence>
<proteinExistence type="inferred from homology"/>
<feature type="transmembrane region" description="Helical" evidence="9">
    <location>
        <begin position="263"/>
        <end position="285"/>
    </location>
</feature>
<dbReference type="Proteomes" id="UP001058003">
    <property type="component" value="Chromosome"/>
</dbReference>
<evidence type="ECO:0000313" key="10">
    <source>
        <dbReference type="EMBL" id="UWZ59465.1"/>
    </source>
</evidence>
<evidence type="ECO:0000256" key="6">
    <source>
        <dbReference type="ARBA" id="ARBA00022989"/>
    </source>
</evidence>
<evidence type="ECO:0000256" key="3">
    <source>
        <dbReference type="ARBA" id="ARBA00022475"/>
    </source>
</evidence>
<dbReference type="OrthoDB" id="9814461at2"/>
<feature type="transmembrane region" description="Helical" evidence="9">
    <location>
        <begin position="37"/>
        <end position="54"/>
    </location>
</feature>
<protein>
    <submittedName>
        <fullName evidence="10">Branched-chain amino acid ABC transporter permease</fullName>
    </submittedName>
</protein>
<sequence length="292" mass="28924">MTELDAYLIPAVDGVAYGLLLFVVAAGLTLAFGVGDVLNLAHGTLFAFGAYAAAKVSDGSWGSLAVAVLIGTATAAAGGAVLSVLLVPLAGRGHLAQALLTFGVALVVGDLLVTVFGPDELPVTVPASLDRSVDIAGHSYPGYRLAFIGVAALIAVALYVVVARTRAGSLVRATVDDRDMVAMLGVDPFKVRTGVLAVGGALAGLAGALGAPIIGPGPRVADLVLLLSLVVVVLGGMGSIGGALVAAIAVGEIQTVGVTAQPTLAPFLMFGAMAVVLALRAGGLLKSRRIAT</sequence>
<comment type="similarity">
    <text evidence="8">Belongs to the binding-protein-dependent transport system permease family. LivHM subfamily.</text>
</comment>
<keyword evidence="7 9" id="KW-0472">Membrane</keyword>
<evidence type="ECO:0000256" key="4">
    <source>
        <dbReference type="ARBA" id="ARBA00022692"/>
    </source>
</evidence>
<dbReference type="EMBL" id="CP073767">
    <property type="protein sequence ID" value="UWZ59465.1"/>
    <property type="molecule type" value="Genomic_DNA"/>
</dbReference>
<dbReference type="GO" id="GO:0005886">
    <property type="term" value="C:plasma membrane"/>
    <property type="evidence" value="ECO:0007669"/>
    <property type="project" value="UniProtKB-SubCell"/>
</dbReference>
<evidence type="ECO:0000256" key="2">
    <source>
        <dbReference type="ARBA" id="ARBA00022448"/>
    </source>
</evidence>
<dbReference type="PANTHER" id="PTHR11795:SF442">
    <property type="entry name" value="ABC TRANSPORTER ATP-BINDING PROTEIN"/>
    <property type="match status" value="1"/>
</dbReference>
<organism evidence="10 11">
    <name type="scientific">Dactylosporangium aurantiacum</name>
    <dbReference type="NCBI Taxonomy" id="35754"/>
    <lineage>
        <taxon>Bacteria</taxon>
        <taxon>Bacillati</taxon>
        <taxon>Actinomycetota</taxon>
        <taxon>Actinomycetes</taxon>
        <taxon>Micromonosporales</taxon>
        <taxon>Micromonosporaceae</taxon>
        <taxon>Dactylosporangium</taxon>
    </lineage>
</organism>
<evidence type="ECO:0000256" key="7">
    <source>
        <dbReference type="ARBA" id="ARBA00023136"/>
    </source>
</evidence>
<feature type="transmembrane region" description="Helical" evidence="9">
    <location>
        <begin position="142"/>
        <end position="162"/>
    </location>
</feature>
<keyword evidence="4 9" id="KW-0812">Transmembrane</keyword>
<keyword evidence="5" id="KW-0029">Amino-acid transport</keyword>
<dbReference type="GO" id="GO:0006865">
    <property type="term" value="P:amino acid transport"/>
    <property type="evidence" value="ECO:0007669"/>
    <property type="project" value="UniProtKB-KW"/>
</dbReference>
<dbReference type="GO" id="GO:0022857">
    <property type="term" value="F:transmembrane transporter activity"/>
    <property type="evidence" value="ECO:0007669"/>
    <property type="project" value="InterPro"/>
</dbReference>
<dbReference type="Pfam" id="PF02653">
    <property type="entry name" value="BPD_transp_2"/>
    <property type="match status" value="1"/>
</dbReference>
<feature type="transmembrane region" description="Helical" evidence="9">
    <location>
        <begin position="6"/>
        <end position="30"/>
    </location>
</feature>
<feature type="transmembrane region" description="Helical" evidence="9">
    <location>
        <begin position="60"/>
        <end position="87"/>
    </location>
</feature>
<feature type="transmembrane region" description="Helical" evidence="9">
    <location>
        <begin position="99"/>
        <end position="117"/>
    </location>
</feature>
<evidence type="ECO:0000256" key="1">
    <source>
        <dbReference type="ARBA" id="ARBA00004651"/>
    </source>
</evidence>
<name>A0A9Q9IT58_9ACTN</name>
<dbReference type="InterPro" id="IPR052157">
    <property type="entry name" value="BCAA_transport_permease"/>
</dbReference>
<dbReference type="KEGG" id="daur:Daura_10240"/>
<keyword evidence="6 9" id="KW-1133">Transmembrane helix</keyword>
<reference evidence="10" key="1">
    <citation type="submission" date="2021-04" db="EMBL/GenBank/DDBJ databases">
        <title>Dactylosporangium aurantiacum NRRL B-8018 full assembly.</title>
        <authorList>
            <person name="Hartkoorn R.C."/>
            <person name="Beaudoing E."/>
            <person name="Hot D."/>
        </authorList>
    </citation>
    <scope>NUCLEOTIDE SEQUENCE</scope>
    <source>
        <strain evidence="10">NRRL B-8018</strain>
    </source>
</reference>
<dbReference type="AlphaFoldDB" id="A0A9Q9IT58"/>
<keyword evidence="2" id="KW-0813">Transport</keyword>
<comment type="subcellular location">
    <subcellularLocation>
        <location evidence="1">Cell membrane</location>
        <topology evidence="1">Multi-pass membrane protein</topology>
    </subcellularLocation>
</comment>
<keyword evidence="11" id="KW-1185">Reference proteome</keyword>
<dbReference type="InterPro" id="IPR001851">
    <property type="entry name" value="ABC_transp_permease"/>
</dbReference>
<evidence type="ECO:0000256" key="5">
    <source>
        <dbReference type="ARBA" id="ARBA00022970"/>
    </source>
</evidence>
<feature type="transmembrane region" description="Helical" evidence="9">
    <location>
        <begin position="223"/>
        <end position="251"/>
    </location>
</feature>
<dbReference type="CDD" id="cd06582">
    <property type="entry name" value="TM_PBP1_LivH_like"/>
    <property type="match status" value="1"/>
</dbReference>
<accession>A0A9Q9IT58</accession>
<evidence type="ECO:0000256" key="8">
    <source>
        <dbReference type="ARBA" id="ARBA00037998"/>
    </source>
</evidence>
<keyword evidence="3" id="KW-1003">Cell membrane</keyword>
<evidence type="ECO:0000256" key="9">
    <source>
        <dbReference type="SAM" id="Phobius"/>
    </source>
</evidence>
<dbReference type="PANTHER" id="PTHR11795">
    <property type="entry name" value="BRANCHED-CHAIN AMINO ACID TRANSPORT SYSTEM PERMEASE PROTEIN LIVH"/>
    <property type="match status" value="1"/>
</dbReference>
<gene>
    <name evidence="10" type="ORF">Daura_10240</name>
</gene>